<sequence length="60" mass="6702">MRVPRASPDALAAVRRGSATPAFLFPFPLSNFICSDDELWRLSCQQCPAKTATNHPRRQT</sequence>
<reference evidence="1" key="1">
    <citation type="submission" date="2018-01" db="EMBL/GenBank/DDBJ databases">
        <authorList>
            <person name="Clerissi C."/>
        </authorList>
    </citation>
    <scope>NUCLEOTIDE SEQUENCE</scope>
    <source>
        <strain evidence="1">Cupriavidus taiwanensis STM 8556</strain>
    </source>
</reference>
<organism evidence="1">
    <name type="scientific">Cupriavidus taiwanensis</name>
    <dbReference type="NCBI Taxonomy" id="164546"/>
    <lineage>
        <taxon>Bacteria</taxon>
        <taxon>Pseudomonadati</taxon>
        <taxon>Pseudomonadota</taxon>
        <taxon>Betaproteobacteria</taxon>
        <taxon>Burkholderiales</taxon>
        <taxon>Burkholderiaceae</taxon>
        <taxon>Cupriavidus</taxon>
    </lineage>
</organism>
<dbReference type="AlphaFoldDB" id="A0A375EC32"/>
<dbReference type="Proteomes" id="UP000256952">
    <property type="component" value="Chromosome CBM2613_b"/>
</dbReference>
<name>A0A375EC32_9BURK</name>
<comment type="caution">
    <text evidence="1">The sequence shown here is derived from an EMBL/GenBank/DDBJ whole genome shotgun (WGS) entry which is preliminary data.</text>
</comment>
<evidence type="ECO:0000313" key="1">
    <source>
        <dbReference type="EMBL" id="SOZ70574.1"/>
    </source>
</evidence>
<gene>
    <name evidence="1" type="ORF">CBM2613_B170013</name>
</gene>
<proteinExistence type="predicted"/>
<accession>A0A375EC32</accession>
<dbReference type="EMBL" id="OFTH01000042">
    <property type="protein sequence ID" value="SOZ70574.1"/>
    <property type="molecule type" value="Genomic_DNA"/>
</dbReference>
<protein>
    <submittedName>
        <fullName evidence="1">Uncharacterized protein</fullName>
    </submittedName>
</protein>